<name>E6MEQ2_9FIRM</name>
<comment type="caution">
    <text evidence="1">The sequence shown here is derived from an EMBL/GenBank/DDBJ whole genome shotgun (WGS) entry which is preliminary data.</text>
</comment>
<dbReference type="RefSeq" id="WP_006597904.1">
    <property type="nucleotide sequence ID" value="NZ_GL622359.1"/>
</dbReference>
<proteinExistence type="predicted"/>
<accession>E6MEQ2</accession>
<organism evidence="1 2">
    <name type="scientific">Pseudoramibacter alactolyticus ATCC 23263</name>
    <dbReference type="NCBI Taxonomy" id="887929"/>
    <lineage>
        <taxon>Bacteria</taxon>
        <taxon>Bacillati</taxon>
        <taxon>Bacillota</taxon>
        <taxon>Clostridia</taxon>
        <taxon>Eubacteriales</taxon>
        <taxon>Eubacteriaceae</taxon>
        <taxon>Pseudoramibacter</taxon>
    </lineage>
</organism>
<dbReference type="AlphaFoldDB" id="E6MEQ2"/>
<dbReference type="SUPFAM" id="SSF53474">
    <property type="entry name" value="alpha/beta-Hydrolases"/>
    <property type="match status" value="1"/>
</dbReference>
<dbReference type="HOGENOM" id="CLU_862945_0_0_9"/>
<evidence type="ECO:0008006" key="3">
    <source>
        <dbReference type="Google" id="ProtNLM"/>
    </source>
</evidence>
<dbReference type="Gene3D" id="3.40.50.1820">
    <property type="entry name" value="alpha/beta hydrolase"/>
    <property type="match status" value="1"/>
</dbReference>
<keyword evidence="2" id="KW-1185">Reference proteome</keyword>
<gene>
    <name evidence="1" type="ORF">HMP0721_0485</name>
</gene>
<evidence type="ECO:0000313" key="1">
    <source>
        <dbReference type="EMBL" id="EFV02577.1"/>
    </source>
</evidence>
<dbReference type="InterPro" id="IPR029058">
    <property type="entry name" value="AB_hydrolase_fold"/>
</dbReference>
<dbReference type="eggNOG" id="COG0596">
    <property type="taxonomic scope" value="Bacteria"/>
</dbReference>
<dbReference type="STRING" id="887929.HMP0721_0485"/>
<reference evidence="1 2" key="1">
    <citation type="submission" date="2010-12" db="EMBL/GenBank/DDBJ databases">
        <authorList>
            <person name="Muzny D."/>
            <person name="Qin X."/>
            <person name="Deng J."/>
            <person name="Jiang H."/>
            <person name="Liu Y."/>
            <person name="Qu J."/>
            <person name="Song X.-Z."/>
            <person name="Zhang L."/>
            <person name="Thornton R."/>
            <person name="Coyle M."/>
            <person name="Francisco L."/>
            <person name="Jackson L."/>
            <person name="Javaid M."/>
            <person name="Korchina V."/>
            <person name="Kovar C."/>
            <person name="Mata R."/>
            <person name="Mathew T."/>
            <person name="Ngo R."/>
            <person name="Nguyen L."/>
            <person name="Nguyen N."/>
            <person name="Okwuonu G."/>
            <person name="Ongeri F."/>
            <person name="Pham C."/>
            <person name="Simmons D."/>
            <person name="Wilczek-Boney K."/>
            <person name="Hale W."/>
            <person name="Jakkamsetti A."/>
            <person name="Pham P."/>
            <person name="Ruth R."/>
            <person name="San Lucas F."/>
            <person name="Warren J."/>
            <person name="Zhang J."/>
            <person name="Zhao Z."/>
            <person name="Zhou C."/>
            <person name="Zhu D."/>
            <person name="Lee S."/>
            <person name="Bess C."/>
            <person name="Blankenburg K."/>
            <person name="Forbes L."/>
            <person name="Fu Q."/>
            <person name="Gubbala S."/>
            <person name="Hirani K."/>
            <person name="Jayaseelan J.C."/>
            <person name="Lara F."/>
            <person name="Munidasa M."/>
            <person name="Palculict T."/>
            <person name="Patil S."/>
            <person name="Pu L.-L."/>
            <person name="Saada N."/>
            <person name="Tang L."/>
            <person name="Weissenberger G."/>
            <person name="Zhu Y."/>
            <person name="Hemphill L."/>
            <person name="Shang Y."/>
            <person name="Youmans B."/>
            <person name="Ayvaz T."/>
            <person name="Ross M."/>
            <person name="Santibanez J."/>
            <person name="Aqrawi P."/>
            <person name="Gross S."/>
            <person name="Joshi V."/>
            <person name="Fowler G."/>
            <person name="Nazareth L."/>
            <person name="Reid J."/>
            <person name="Worley K."/>
            <person name="Petrosino J."/>
            <person name="Highlander S."/>
            <person name="Gibbs R."/>
        </authorList>
    </citation>
    <scope>NUCLEOTIDE SEQUENCE [LARGE SCALE GENOMIC DNA]</scope>
    <source>
        <strain evidence="1 2">ATCC 23263</strain>
    </source>
</reference>
<protein>
    <recommendedName>
        <fullName evidence="3">Serine aminopeptidase S33 domain-containing protein</fullName>
    </recommendedName>
</protein>
<dbReference type="Proteomes" id="UP000004754">
    <property type="component" value="Unassembled WGS sequence"/>
</dbReference>
<dbReference type="EMBL" id="AEQN01000007">
    <property type="protein sequence ID" value="EFV02577.1"/>
    <property type="molecule type" value="Genomic_DNA"/>
</dbReference>
<sequence>MYIHEYGDKKEPTVILLAPMLISGEDLYKLMSPRFKGQYHIIAPDQGGHGRAGAYIGADEEYSELKCFLLKRGFRQISLLYGASLGGTVAYRLFLDADFEVAHAWFDGIMLSRRAGFAEWFMRNMFRSRKKKLARTHAEVSERLVKMYGYDFARMMTKNFERVTLEDINAICYACCHYDLRELTDSEQKKLHFDFGEKDLDLRYSKKNHTYLHAESGTDNSQGSCPLRIHGGASAGVCGTDRSIYQEDISHEETRAFADAWRGADIRLRHNAADDCRCTGEKAGDFFFRRVEKDTYTAHGFGHMSDDTRCFYMDTGRCCIKS</sequence>
<evidence type="ECO:0000313" key="2">
    <source>
        <dbReference type="Proteomes" id="UP000004754"/>
    </source>
</evidence>